<evidence type="ECO:0000313" key="3">
    <source>
        <dbReference type="EMBL" id="BDX07990.1"/>
    </source>
</evidence>
<dbReference type="InterPro" id="IPR012429">
    <property type="entry name" value="HGSNAT_cat"/>
</dbReference>
<dbReference type="PANTHER" id="PTHR40407">
    <property type="entry name" value="MEMBRANE PROTEIN-LIKE PROTEIN"/>
    <property type="match status" value="1"/>
</dbReference>
<keyword evidence="1" id="KW-1133">Transmembrane helix</keyword>
<feature type="transmembrane region" description="Helical" evidence="1">
    <location>
        <begin position="186"/>
        <end position="207"/>
    </location>
</feature>
<proteinExistence type="predicted"/>
<organism evidence="3 4">
    <name type="scientific">Planctobacterium marinum</name>
    <dbReference type="NCBI Taxonomy" id="1631968"/>
    <lineage>
        <taxon>Bacteria</taxon>
        <taxon>Pseudomonadati</taxon>
        <taxon>Pseudomonadota</taxon>
        <taxon>Gammaproteobacteria</taxon>
        <taxon>Alteromonadales</taxon>
        <taxon>Alteromonadaceae</taxon>
        <taxon>Planctobacterium</taxon>
    </lineage>
</organism>
<evidence type="ECO:0000256" key="1">
    <source>
        <dbReference type="SAM" id="Phobius"/>
    </source>
</evidence>
<feature type="transmembrane region" description="Helical" evidence="1">
    <location>
        <begin position="348"/>
        <end position="370"/>
    </location>
</feature>
<feature type="domain" description="Heparan-alpha-glucosaminide N-acetyltransferase catalytic" evidence="2">
    <location>
        <begin position="4"/>
        <end position="234"/>
    </location>
</feature>
<keyword evidence="4" id="KW-1185">Reference proteome</keyword>
<accession>A0AA48I0G7</accession>
<dbReference type="KEGG" id="pmaw:MACH26_35110"/>
<dbReference type="EMBL" id="AP027272">
    <property type="protein sequence ID" value="BDX07990.1"/>
    <property type="molecule type" value="Genomic_DNA"/>
</dbReference>
<evidence type="ECO:0000313" key="4">
    <source>
        <dbReference type="Proteomes" id="UP001333710"/>
    </source>
</evidence>
<sequence>MQQRIPAIDQLRGLVIVLMAIDHVRDFFSPFPWQPEDLTQTSPELFLTRWITHFCAPVFILLTGISAFLYEQKVSSKSELRHFLITRGIWLVFIELVVVNASWKFGFPAWYFVQVIWAIGVSMLFLALFTWLPRNVTLVFGVLMICTHNLADGINASQFGELSWLWHVLHQPGWIPFNEQGAGVYIAYPLVPWIGVMLVGYGISPWLTSDAAQFKQRSFKLGLGILLAFIVVRLLNVYGDPVPWSEQERGGIFTLLSILNTQKYPPSLSYLLMTLGPTLMLMSVMHRLPEAINSALLTFGRVPFFYYVLHLPLIHFLALLFFIPTLGWQVGWQLGGSGALPEGYEPSLLRLYLAWAFVTLVMFYLCKWYVGVKQRHNHWLLKYL</sequence>
<feature type="transmembrane region" description="Helical" evidence="1">
    <location>
        <begin position="267"/>
        <end position="284"/>
    </location>
</feature>
<feature type="transmembrane region" description="Helical" evidence="1">
    <location>
        <begin position="82"/>
        <end position="103"/>
    </location>
</feature>
<dbReference type="Pfam" id="PF07786">
    <property type="entry name" value="HGSNAT_cat"/>
    <property type="match status" value="1"/>
</dbReference>
<dbReference type="AlphaFoldDB" id="A0AA48I0G7"/>
<dbReference type="RefSeq" id="WP_338294085.1">
    <property type="nucleotide sequence ID" value="NZ_AP027272.1"/>
</dbReference>
<name>A0AA48I0G7_9ALTE</name>
<dbReference type="PANTHER" id="PTHR40407:SF1">
    <property type="entry name" value="HEPARAN-ALPHA-GLUCOSAMINIDE N-ACETYLTRANSFERASE CATALYTIC DOMAIN-CONTAINING PROTEIN"/>
    <property type="match status" value="1"/>
</dbReference>
<feature type="transmembrane region" description="Helical" evidence="1">
    <location>
        <begin position="219"/>
        <end position="239"/>
    </location>
</feature>
<dbReference type="Proteomes" id="UP001333710">
    <property type="component" value="Chromosome"/>
</dbReference>
<protein>
    <recommendedName>
        <fullName evidence="2">Heparan-alpha-glucosaminide N-acetyltransferase catalytic domain-containing protein</fullName>
    </recommendedName>
</protein>
<keyword evidence="1" id="KW-0812">Transmembrane</keyword>
<feature type="transmembrane region" description="Helical" evidence="1">
    <location>
        <begin position="109"/>
        <end position="129"/>
    </location>
</feature>
<evidence type="ECO:0000259" key="2">
    <source>
        <dbReference type="Pfam" id="PF07786"/>
    </source>
</evidence>
<feature type="transmembrane region" description="Helical" evidence="1">
    <location>
        <begin position="50"/>
        <end position="70"/>
    </location>
</feature>
<feature type="transmembrane region" description="Helical" evidence="1">
    <location>
        <begin position="304"/>
        <end position="328"/>
    </location>
</feature>
<gene>
    <name evidence="3" type="ORF">MACH26_35110</name>
</gene>
<keyword evidence="1" id="KW-0472">Membrane</keyword>
<reference evidence="3" key="1">
    <citation type="submission" date="2023-01" db="EMBL/GenBank/DDBJ databases">
        <title>Complete genome sequence of Planctobacterium marinum strain Dej080120_11.</title>
        <authorList>
            <person name="Ueki S."/>
            <person name="Maruyama F."/>
        </authorList>
    </citation>
    <scope>NUCLEOTIDE SEQUENCE</scope>
    <source>
        <strain evidence="3">Dej080120_11</strain>
    </source>
</reference>